<evidence type="ECO:0000313" key="6">
    <source>
        <dbReference type="Proteomes" id="UP000225706"/>
    </source>
</evidence>
<evidence type="ECO:0000256" key="2">
    <source>
        <dbReference type="SAM" id="MobiDB-lite"/>
    </source>
</evidence>
<dbReference type="PANTHER" id="PTHR19303:SF71">
    <property type="entry name" value="ZINC FINGER PHD-TYPE DOMAIN-CONTAINING PROTEIN"/>
    <property type="match status" value="1"/>
</dbReference>
<dbReference type="GO" id="GO:0005634">
    <property type="term" value="C:nucleus"/>
    <property type="evidence" value="ECO:0007669"/>
    <property type="project" value="TreeGrafter"/>
</dbReference>
<keyword evidence="6" id="KW-1185">Reference proteome</keyword>
<feature type="compositionally biased region" description="Low complexity" evidence="2">
    <location>
        <begin position="47"/>
        <end position="58"/>
    </location>
</feature>
<name>A0A2B4R8U9_STYPI</name>
<keyword evidence="3" id="KW-0472">Membrane</keyword>
<evidence type="ECO:0000256" key="3">
    <source>
        <dbReference type="SAM" id="Phobius"/>
    </source>
</evidence>
<feature type="region of interest" description="Disordered" evidence="2">
    <location>
        <begin position="45"/>
        <end position="69"/>
    </location>
</feature>
<dbReference type="Gene3D" id="1.10.10.60">
    <property type="entry name" value="Homeodomain-like"/>
    <property type="match status" value="1"/>
</dbReference>
<dbReference type="EMBL" id="LSMT01000942">
    <property type="protein sequence ID" value="PFX13576.1"/>
    <property type="molecule type" value="Genomic_DNA"/>
</dbReference>
<gene>
    <name evidence="5" type="primary">Pogk</name>
    <name evidence="5" type="ORF">AWC38_SpisGene22329</name>
</gene>
<feature type="transmembrane region" description="Helical" evidence="3">
    <location>
        <begin position="308"/>
        <end position="330"/>
    </location>
</feature>
<dbReference type="InterPro" id="IPR006600">
    <property type="entry name" value="HTH_CenpB_DNA-bd_dom"/>
</dbReference>
<dbReference type="InterPro" id="IPR050863">
    <property type="entry name" value="CenT-Element_Derived"/>
</dbReference>
<dbReference type="PANTHER" id="PTHR19303">
    <property type="entry name" value="TRANSPOSON"/>
    <property type="match status" value="1"/>
</dbReference>
<keyword evidence="3" id="KW-1133">Transmembrane helix</keyword>
<reference evidence="6" key="1">
    <citation type="journal article" date="2017" name="bioRxiv">
        <title>Comparative analysis of the genomes of Stylophora pistillata and Acropora digitifera provides evidence for extensive differences between species of corals.</title>
        <authorList>
            <person name="Voolstra C.R."/>
            <person name="Li Y."/>
            <person name="Liew Y.J."/>
            <person name="Baumgarten S."/>
            <person name="Zoccola D."/>
            <person name="Flot J.-F."/>
            <person name="Tambutte S."/>
            <person name="Allemand D."/>
            <person name="Aranda M."/>
        </authorList>
    </citation>
    <scope>NUCLEOTIDE SEQUENCE [LARGE SCALE GENOMIC DNA]</scope>
</reference>
<evidence type="ECO:0000259" key="4">
    <source>
        <dbReference type="PROSITE" id="PS51253"/>
    </source>
</evidence>
<dbReference type="Proteomes" id="UP000225706">
    <property type="component" value="Unassembled WGS sequence"/>
</dbReference>
<dbReference type="SUPFAM" id="SSF46689">
    <property type="entry name" value="Homeodomain-like"/>
    <property type="match status" value="2"/>
</dbReference>
<comment type="caution">
    <text evidence="5">The sequence shown here is derived from an EMBL/GenBank/DDBJ whole genome shotgun (WGS) entry which is preliminary data.</text>
</comment>
<dbReference type="PROSITE" id="PS51253">
    <property type="entry name" value="HTH_CENPB"/>
    <property type="match status" value="1"/>
</dbReference>
<feature type="domain" description="HTH CENPB-type" evidence="4">
    <location>
        <begin position="64"/>
        <end position="135"/>
    </location>
</feature>
<accession>A0A2B4R8U9</accession>
<evidence type="ECO:0000256" key="1">
    <source>
        <dbReference type="ARBA" id="ARBA00023125"/>
    </source>
</evidence>
<dbReference type="OrthoDB" id="10028801at2759"/>
<keyword evidence="3" id="KW-0812">Transmembrane</keyword>
<dbReference type="GO" id="GO:0003677">
    <property type="term" value="F:DNA binding"/>
    <property type="evidence" value="ECO:0007669"/>
    <property type="project" value="UniProtKB-KW"/>
</dbReference>
<protein>
    <submittedName>
        <fullName evidence="5">Pogo transposable element with KRAB domain</fullName>
    </submittedName>
</protein>
<dbReference type="AlphaFoldDB" id="A0A2B4R8U9"/>
<dbReference type="STRING" id="50429.A0A2B4R8U9"/>
<dbReference type="InterPro" id="IPR009057">
    <property type="entry name" value="Homeodomain-like_sf"/>
</dbReference>
<keyword evidence="1" id="KW-0238">DNA-binding</keyword>
<evidence type="ECO:0000313" key="5">
    <source>
        <dbReference type="EMBL" id="PFX13576.1"/>
    </source>
</evidence>
<feature type="transmembrane region" description="Helical" evidence="3">
    <location>
        <begin position="336"/>
        <end position="354"/>
    </location>
</feature>
<organism evidence="5 6">
    <name type="scientific">Stylophora pistillata</name>
    <name type="common">Smooth cauliflower coral</name>
    <dbReference type="NCBI Taxonomy" id="50429"/>
    <lineage>
        <taxon>Eukaryota</taxon>
        <taxon>Metazoa</taxon>
        <taxon>Cnidaria</taxon>
        <taxon>Anthozoa</taxon>
        <taxon>Hexacorallia</taxon>
        <taxon>Scleractinia</taxon>
        <taxon>Astrocoeniina</taxon>
        <taxon>Pocilloporidae</taxon>
        <taxon>Stylophora</taxon>
    </lineage>
</organism>
<proteinExistence type="predicted"/>
<sequence length="356" mass="39182">MAEKRKNYDLKFKLSAIRCAEETSNREAGRKFSVDESMIRRWRKNSSKISSESSSMVQSKKKRLSGTGRKPVLGDLEEELLEKIIDEREKHHHVPCKLVNVWVQELATAHNLEGFRASRGWLFNFMRRSNLSVRRRTTTGQTMLKGALQKSANFVKFCEKQRSEFNFSLRSIANMDETPIWVDILSETTVEQRGSKTIPIKSTGHEKQRITVCLAVKVDGSKLKPFVFIPGKKVKSDAAAVTGAIVKWSPNGWMNDDWTKIWVDEVRGSKPQDACAKVPEDSPCFSVMILPLLFGNPLCMVSSSSSRVAVAVAVTVSVAVAVAVAVSVAVAVAVTVSVAVAVAVAVSVAVAVAVTE</sequence>
<dbReference type="SMART" id="SM00674">
    <property type="entry name" value="CENPB"/>
    <property type="match status" value="1"/>
</dbReference>